<dbReference type="Gene3D" id="2.170.270.10">
    <property type="entry name" value="SET domain"/>
    <property type="match status" value="1"/>
</dbReference>
<evidence type="ECO:0000259" key="1">
    <source>
        <dbReference type="PROSITE" id="PS50280"/>
    </source>
</evidence>
<keyword evidence="3" id="KW-1185">Reference proteome</keyword>
<evidence type="ECO:0000313" key="2">
    <source>
        <dbReference type="EMBL" id="GAP83604.2"/>
    </source>
</evidence>
<dbReference type="EMBL" id="DF977447">
    <property type="protein sequence ID" value="GAP83604.2"/>
    <property type="molecule type" value="Genomic_DNA"/>
</dbReference>
<reference evidence="2" key="1">
    <citation type="submission" date="2016-03" db="EMBL/GenBank/DDBJ databases">
        <title>Draft genome sequence of Rosellinia necatrix.</title>
        <authorList>
            <person name="Kanematsu S."/>
        </authorList>
    </citation>
    <scope>NUCLEOTIDE SEQUENCE [LARGE SCALE GENOMIC DNA]</scope>
    <source>
        <strain evidence="2">W97</strain>
    </source>
</reference>
<organism evidence="2">
    <name type="scientific">Rosellinia necatrix</name>
    <name type="common">White root-rot fungus</name>
    <dbReference type="NCBI Taxonomy" id="77044"/>
    <lineage>
        <taxon>Eukaryota</taxon>
        <taxon>Fungi</taxon>
        <taxon>Dikarya</taxon>
        <taxon>Ascomycota</taxon>
        <taxon>Pezizomycotina</taxon>
        <taxon>Sordariomycetes</taxon>
        <taxon>Xylariomycetidae</taxon>
        <taxon>Xylariales</taxon>
        <taxon>Xylariaceae</taxon>
        <taxon>Rosellinia</taxon>
    </lineage>
</organism>
<dbReference type="Proteomes" id="UP000054516">
    <property type="component" value="Unassembled WGS sequence"/>
</dbReference>
<dbReference type="PANTHER" id="PTHR12197">
    <property type="entry name" value="HISTONE-LYSINE N-METHYLTRANSFERASE SMYD"/>
    <property type="match status" value="1"/>
</dbReference>
<sequence length="415" mass="45242">MQGHVDRFRRAGGGGAWADMELEARAALHYLRREANAQALAEAVDVLCKLQVNCFSRLDEDVEQTGLFMNPALAMVNHSCTPNAFVQFAGREAVLHAYRAIEKGEEIEISYIDCNLHLSNRQEALQTRYHFTCSCPRCKDDLDPYQVCQKYPHLDLNNLSVAPEVSKVRDSQAPGLFSGGQSLSATIEEIYPWCAASLQDLSEPDQRKQLRRRWKACGPLRDPGVRAYAVEPLPLVLAEAGMYLGGRGDFAAALCVAAFRAVHADPYANPAPFAPARVKGLLLVAKLLANTAPAPAPTTPGRDVSSSPGGRPRADVSVALAAMDQVTMCQALLELVAYHAPAAQSKGWRVAREASDLLDDIEALPGRDTEGALVKAFIRNPDGAEERRFFEQAVLGPLRDLAGFCLNIMDEEFGP</sequence>
<accession>A0A1S7UK25</accession>
<dbReference type="SUPFAM" id="SSF82199">
    <property type="entry name" value="SET domain"/>
    <property type="match status" value="1"/>
</dbReference>
<dbReference type="PANTHER" id="PTHR12197:SF251">
    <property type="entry name" value="EG:BACR7C10.4 PROTEIN"/>
    <property type="match status" value="1"/>
</dbReference>
<dbReference type="Pfam" id="PF00856">
    <property type="entry name" value="SET"/>
    <property type="match status" value="1"/>
</dbReference>
<dbReference type="OrthoDB" id="265717at2759"/>
<dbReference type="AlphaFoldDB" id="A0A1S7UK25"/>
<dbReference type="OMA" id="CKIQNNS"/>
<dbReference type="InterPro" id="IPR046341">
    <property type="entry name" value="SET_dom_sf"/>
</dbReference>
<evidence type="ECO:0000313" key="3">
    <source>
        <dbReference type="Proteomes" id="UP000054516"/>
    </source>
</evidence>
<name>A0A1S7UK25_ROSNE</name>
<dbReference type="InterPro" id="IPR050869">
    <property type="entry name" value="H3K4_H4K5_MeTrfase"/>
</dbReference>
<gene>
    <name evidence="2" type="ORF">SAMD00023353_0200170</name>
</gene>
<dbReference type="InterPro" id="IPR001214">
    <property type="entry name" value="SET_dom"/>
</dbReference>
<feature type="domain" description="SET" evidence="1">
    <location>
        <begin position="1"/>
        <end position="112"/>
    </location>
</feature>
<dbReference type="PROSITE" id="PS50280">
    <property type="entry name" value="SET"/>
    <property type="match status" value="1"/>
</dbReference>
<protein>
    <submittedName>
        <fullName evidence="2">Putative SET and MYND protein</fullName>
    </submittedName>
</protein>
<dbReference type="GO" id="GO:0005634">
    <property type="term" value="C:nucleus"/>
    <property type="evidence" value="ECO:0007669"/>
    <property type="project" value="TreeGrafter"/>
</dbReference>
<dbReference type="STRING" id="77044.A0A1S7UK25"/>
<proteinExistence type="predicted"/>